<dbReference type="AlphaFoldDB" id="A0AAE1XKF9"/>
<dbReference type="Proteomes" id="UP001293254">
    <property type="component" value="Unassembled WGS sequence"/>
</dbReference>
<comment type="caution">
    <text evidence="2">The sequence shown here is derived from an EMBL/GenBank/DDBJ whole genome shotgun (WGS) entry which is preliminary data.</text>
</comment>
<accession>A0AAE1XKF9</accession>
<evidence type="ECO:0000313" key="2">
    <source>
        <dbReference type="EMBL" id="KAK4413486.1"/>
    </source>
</evidence>
<name>A0AAE1XKF9_9LAMI</name>
<proteinExistence type="predicted"/>
<dbReference type="EMBL" id="JACGWO010000012">
    <property type="protein sequence ID" value="KAK4413486.1"/>
    <property type="molecule type" value="Genomic_DNA"/>
</dbReference>
<evidence type="ECO:0000256" key="1">
    <source>
        <dbReference type="SAM" id="MobiDB-lite"/>
    </source>
</evidence>
<evidence type="ECO:0000313" key="3">
    <source>
        <dbReference type="Proteomes" id="UP001293254"/>
    </source>
</evidence>
<protein>
    <submittedName>
        <fullName evidence="2">Uncharacterized protein</fullName>
    </submittedName>
</protein>
<feature type="region of interest" description="Disordered" evidence="1">
    <location>
        <begin position="24"/>
        <end position="53"/>
    </location>
</feature>
<sequence>ETIFFSHSNTLPLPPSIAPLKPVPAAAKHHYSQTRSRHRQESLLSNPSPPPPRVVTLCSQTRHRRRQASLLSIKPAAASQFLYANYSVDTLNKILKLLNLTPLFQESPSFSLPFKYNFSAPF</sequence>
<gene>
    <name evidence="2" type="ORF">Salat_2761200</name>
</gene>
<reference evidence="2" key="2">
    <citation type="journal article" date="2024" name="Plant">
        <title>Genomic evolution and insights into agronomic trait innovations of Sesamum species.</title>
        <authorList>
            <person name="Miao H."/>
            <person name="Wang L."/>
            <person name="Qu L."/>
            <person name="Liu H."/>
            <person name="Sun Y."/>
            <person name="Le M."/>
            <person name="Wang Q."/>
            <person name="Wei S."/>
            <person name="Zheng Y."/>
            <person name="Lin W."/>
            <person name="Duan Y."/>
            <person name="Cao H."/>
            <person name="Xiong S."/>
            <person name="Wang X."/>
            <person name="Wei L."/>
            <person name="Li C."/>
            <person name="Ma Q."/>
            <person name="Ju M."/>
            <person name="Zhao R."/>
            <person name="Li G."/>
            <person name="Mu C."/>
            <person name="Tian Q."/>
            <person name="Mei H."/>
            <person name="Zhang T."/>
            <person name="Gao T."/>
            <person name="Zhang H."/>
        </authorList>
    </citation>
    <scope>NUCLEOTIDE SEQUENCE</scope>
    <source>
        <strain evidence="2">3651</strain>
    </source>
</reference>
<organism evidence="2 3">
    <name type="scientific">Sesamum alatum</name>
    <dbReference type="NCBI Taxonomy" id="300844"/>
    <lineage>
        <taxon>Eukaryota</taxon>
        <taxon>Viridiplantae</taxon>
        <taxon>Streptophyta</taxon>
        <taxon>Embryophyta</taxon>
        <taxon>Tracheophyta</taxon>
        <taxon>Spermatophyta</taxon>
        <taxon>Magnoliopsida</taxon>
        <taxon>eudicotyledons</taxon>
        <taxon>Gunneridae</taxon>
        <taxon>Pentapetalae</taxon>
        <taxon>asterids</taxon>
        <taxon>lamiids</taxon>
        <taxon>Lamiales</taxon>
        <taxon>Pedaliaceae</taxon>
        <taxon>Sesamum</taxon>
    </lineage>
</organism>
<keyword evidence="3" id="KW-1185">Reference proteome</keyword>
<reference evidence="2" key="1">
    <citation type="submission" date="2020-06" db="EMBL/GenBank/DDBJ databases">
        <authorList>
            <person name="Li T."/>
            <person name="Hu X."/>
            <person name="Zhang T."/>
            <person name="Song X."/>
            <person name="Zhang H."/>
            <person name="Dai N."/>
            <person name="Sheng W."/>
            <person name="Hou X."/>
            <person name="Wei L."/>
        </authorList>
    </citation>
    <scope>NUCLEOTIDE SEQUENCE</scope>
    <source>
        <strain evidence="2">3651</strain>
        <tissue evidence="2">Leaf</tissue>
    </source>
</reference>
<feature type="non-terminal residue" evidence="2">
    <location>
        <position position="1"/>
    </location>
</feature>
<feature type="compositionally biased region" description="Basic residues" evidence="1">
    <location>
        <begin position="27"/>
        <end position="38"/>
    </location>
</feature>